<dbReference type="InterPro" id="IPR027266">
    <property type="entry name" value="TrmE/GcvT-like"/>
</dbReference>
<name>A0A3L9XXV8_9RHOB</name>
<evidence type="ECO:0000313" key="2">
    <source>
        <dbReference type="Proteomes" id="UP000281343"/>
    </source>
</evidence>
<gene>
    <name evidence="1" type="ORF">D9R08_13650</name>
</gene>
<comment type="caution">
    <text evidence="1">The sequence shown here is derived from an EMBL/GenBank/DDBJ whole genome shotgun (WGS) entry which is preliminary data.</text>
</comment>
<dbReference type="EMBL" id="RCNT01000007">
    <property type="protein sequence ID" value="RMA41369.1"/>
    <property type="molecule type" value="Genomic_DNA"/>
</dbReference>
<sequence length="187" mass="19795">MSEMSALPGAVAGGLVDIRELGLQGMVTLKADLSAPETAAAVRAATGTAVPDQRRIIETQTGAVAWMAPDELLILCAHGGADSMVKLLCNALKDIHYLAVNVSDARAFFAIEGSGAREVVAKLAPVDLHPDSFGPGEMRRTRLAQVPAAFWMTGEDSIRLICFRSVARYVFDCLAVSARDGGEVGYF</sequence>
<accession>A0A3L9XXV8</accession>
<proteinExistence type="predicted"/>
<dbReference type="AlphaFoldDB" id="A0A3L9XXV8"/>
<dbReference type="RefSeq" id="WP_121898629.1">
    <property type="nucleotide sequence ID" value="NZ_RCNT01000007.1"/>
</dbReference>
<dbReference type="Proteomes" id="UP000281343">
    <property type="component" value="Unassembled WGS sequence"/>
</dbReference>
<evidence type="ECO:0000313" key="1">
    <source>
        <dbReference type="EMBL" id="RMA41369.1"/>
    </source>
</evidence>
<dbReference type="Gene3D" id="3.30.70.1520">
    <property type="entry name" value="Heterotetrameric sarcosine oxidase"/>
    <property type="match status" value="1"/>
</dbReference>
<organism evidence="1 2">
    <name type="scientific">Rhodophyticola porphyridii</name>
    <dbReference type="NCBI Taxonomy" id="1852017"/>
    <lineage>
        <taxon>Bacteria</taxon>
        <taxon>Pseudomonadati</taxon>
        <taxon>Pseudomonadota</taxon>
        <taxon>Alphaproteobacteria</taxon>
        <taxon>Rhodobacterales</taxon>
        <taxon>Roseobacteraceae</taxon>
        <taxon>Rhodophyticola</taxon>
    </lineage>
</organism>
<dbReference type="SUPFAM" id="SSF103025">
    <property type="entry name" value="Folate-binding domain"/>
    <property type="match status" value="1"/>
</dbReference>
<keyword evidence="2" id="KW-1185">Reference proteome</keyword>
<dbReference type="OrthoDB" id="9814782at2"/>
<reference evidence="1 2" key="1">
    <citation type="submission" date="2018-10" db="EMBL/GenBank/DDBJ databases">
        <authorList>
            <person name="Jung H.S."/>
            <person name="Jeon C.O."/>
        </authorList>
    </citation>
    <scope>NUCLEOTIDE SEQUENCE [LARGE SCALE GENOMIC DNA]</scope>
    <source>
        <strain evidence="1 2">MA-7-27</strain>
    </source>
</reference>
<dbReference type="InterPro" id="IPR007375">
    <property type="entry name" value="SoxG"/>
</dbReference>
<dbReference type="Pfam" id="PF04268">
    <property type="entry name" value="SoxG"/>
    <property type="match status" value="1"/>
</dbReference>
<dbReference type="Gene3D" id="3.30.1360.120">
    <property type="entry name" value="Probable tRNA modification gtpase trme, domain 1"/>
    <property type="match status" value="1"/>
</dbReference>
<protein>
    <submittedName>
        <fullName evidence="1">Sarcosine oxidase subunit gamma</fullName>
    </submittedName>
</protein>